<proteinExistence type="predicted"/>
<dbReference type="AlphaFoldDB" id="A0A075EYH4"/>
<evidence type="ECO:0000313" key="2">
    <source>
        <dbReference type="EMBL" id="AIE54199.1"/>
    </source>
</evidence>
<dbReference type="InterPro" id="IPR016032">
    <property type="entry name" value="Sig_transdc_resp-reg_C-effctor"/>
</dbReference>
<dbReference type="Gene3D" id="1.10.10.10">
    <property type="entry name" value="Winged helix-like DNA-binding domain superfamily/Winged helix DNA-binding domain"/>
    <property type="match status" value="1"/>
</dbReference>
<dbReference type="PANTHER" id="PTHR34293:SF1">
    <property type="entry name" value="HTH-TYPE TRANSCRIPTIONAL REGULATOR TRMBL2"/>
    <property type="match status" value="1"/>
</dbReference>
<dbReference type="InterPro" id="IPR000792">
    <property type="entry name" value="Tscrpt_reg_LuxR_C"/>
</dbReference>
<dbReference type="GO" id="GO:0006355">
    <property type="term" value="P:regulation of DNA-templated transcription"/>
    <property type="evidence" value="ECO:0007669"/>
    <property type="project" value="InterPro"/>
</dbReference>
<dbReference type="CDD" id="cd06170">
    <property type="entry name" value="LuxR_C_like"/>
    <property type="match status" value="1"/>
</dbReference>
<dbReference type="EMBL" id="KJ721164">
    <property type="protein sequence ID" value="AIE54199.1"/>
    <property type="molecule type" value="Genomic_DNA"/>
</dbReference>
<dbReference type="GO" id="GO:0003677">
    <property type="term" value="F:DNA binding"/>
    <property type="evidence" value="ECO:0007669"/>
    <property type="project" value="InterPro"/>
</dbReference>
<name>A0A075EYH4_9ACTN</name>
<feature type="domain" description="HTH luxR-type" evidence="1">
    <location>
        <begin position="212"/>
        <end position="277"/>
    </location>
</feature>
<organism evidence="2">
    <name type="scientific">Streptomyces paulus</name>
    <dbReference type="NCBI Taxonomy" id="285551"/>
    <lineage>
        <taxon>Bacteria</taxon>
        <taxon>Bacillati</taxon>
        <taxon>Actinomycetota</taxon>
        <taxon>Actinomycetes</taxon>
        <taxon>Kitasatosporales</taxon>
        <taxon>Streptomycetaceae</taxon>
        <taxon>Streptomyces</taxon>
    </lineage>
</organism>
<sequence length="290" mass="31941">MLQQLSPSAESATLENLSGILERQQAALLEAADHTRRLQAQLFALALHSGTHTHEGGPGVEEISDPEQVRDLMASVGAVARQQIRVIQPSAVARHLITDWLRDSCSDSPESVKVRTIHQSSLLQSARSLAYLESLSRRKVHVRVAPLLPFRLIVVDEAFGLVCPPDAMLLIREQALVRLLCRMFEFCWDDARDLHTALSADGAERPAGATAGGMDHLALSEQQLVILRLWAKGRHDAAIARELQVSPRTMRRMVSALLRRLKVSSRFEAGVVAARTPELLDCEEPSQPPA</sequence>
<accession>A0A075EYH4</accession>
<dbReference type="SMART" id="SM00421">
    <property type="entry name" value="HTH_LUXR"/>
    <property type="match status" value="1"/>
</dbReference>
<dbReference type="InterPro" id="IPR036388">
    <property type="entry name" value="WH-like_DNA-bd_sf"/>
</dbReference>
<dbReference type="InterPro" id="IPR051797">
    <property type="entry name" value="TrmB-like"/>
</dbReference>
<reference evidence="2" key="1">
    <citation type="submission" date="2014-04" db="EMBL/GenBank/DDBJ databases">
        <title>Paulomycin gene cluster.</title>
        <authorList>
            <person name="Li J."/>
            <person name="Xie Z."/>
            <person name="Ai G."/>
            <person name="Chen Y."/>
        </authorList>
    </citation>
    <scope>NUCLEOTIDE SEQUENCE</scope>
    <source>
        <strain evidence="2">NRRL8115</strain>
    </source>
</reference>
<dbReference type="PROSITE" id="PS50043">
    <property type="entry name" value="HTH_LUXR_2"/>
    <property type="match status" value="1"/>
</dbReference>
<evidence type="ECO:0000259" key="1">
    <source>
        <dbReference type="PROSITE" id="PS50043"/>
    </source>
</evidence>
<protein>
    <submittedName>
        <fullName evidence="2">Pau32</fullName>
    </submittedName>
</protein>
<dbReference type="SUPFAM" id="SSF46894">
    <property type="entry name" value="C-terminal effector domain of the bipartite response regulators"/>
    <property type="match status" value="1"/>
</dbReference>
<dbReference type="Pfam" id="PF00196">
    <property type="entry name" value="GerE"/>
    <property type="match status" value="1"/>
</dbReference>
<dbReference type="PANTHER" id="PTHR34293">
    <property type="entry name" value="HTH-TYPE TRANSCRIPTIONAL REGULATOR TRMBL2"/>
    <property type="match status" value="1"/>
</dbReference>